<evidence type="ECO:0000259" key="7">
    <source>
        <dbReference type="PROSITE" id="PS51192"/>
    </source>
</evidence>
<dbReference type="GO" id="GO:0005524">
    <property type="term" value="F:ATP binding"/>
    <property type="evidence" value="ECO:0007669"/>
    <property type="project" value="UniProtKB-UniRule"/>
</dbReference>
<dbReference type="Gene3D" id="3.40.50.300">
    <property type="entry name" value="P-loop containing nucleotide triphosphate hydrolases"/>
    <property type="match status" value="2"/>
</dbReference>
<sequence length="689" mass="76897">MIQKLRDGAPEEVGDFLATESSKTLRQKVRKGSPTMHPFASLKQKLHQRSYEAITVRPFRHTHATEVQHRVLSLMPGLADPGSEKSGNRKDLLIVSEKGTGKSLSFLIPAIEARAQSIDFYAAEHITAKGVVGNKSLETQLKREYAFSRVGTLILSPTRELATTTANESILLSRHHPGIETRLFVGGVSKRIQLRDWVMGRKDIVVTTPGRLRDLLITEPAVADAVKHTRLLVIDDAEQLLEEGYRDDIDGIIKYLPPSPERQTFVVTDTMSTAVQQLVKRVLDPDFISVDVAPENKSPHSDTPQFHTILPSAEHQLPHLMKLLAHEQMKNPQRSKTIIYLPTTRMTQLFTTLVHELRSSCLPAGEETRVYSIHSMLSMLQRTQALDGFLNENSGHSILVTTDLSSQTIQFPKTTRVIQIGIPSSDPLYFLRLGHAARGSGTHGRGDLVLLPWEMGYLTWQLTHAPLEPLTVDELDEEIKRRAGKLDHEKEAAFSSTNSLKSVVKGIPAAIKELLPRLDEESIRETFVSLLGYYIPKSGEVRAQRPVLVQGVKDWTTQACGLPHAPFVSDAFLARLGMTDGRTKRFGKGEDGRRTESFSPARGVWEGRGRVASRGEEREPAWKSADSSMALDPRDPPTLPEAYKTDLYGKRDPTLARDAEDLGKLEENIKGRPEPPKPTTNREVLEGWR</sequence>
<dbReference type="AlphaFoldDB" id="G4T5Y4"/>
<dbReference type="GO" id="GO:0003724">
    <property type="term" value="F:RNA helicase activity"/>
    <property type="evidence" value="ECO:0007669"/>
    <property type="project" value="UniProtKB-EC"/>
</dbReference>
<dbReference type="PROSITE" id="PS51194">
    <property type="entry name" value="HELICASE_CTER"/>
    <property type="match status" value="1"/>
</dbReference>
<gene>
    <name evidence="9" type="ORF">PIIN_00440</name>
</gene>
<name>G4T5Y4_SERID</name>
<dbReference type="InParanoid" id="G4T5Y4"/>
<comment type="caution">
    <text evidence="9">The sequence shown here is derived from an EMBL/GenBank/DDBJ whole genome shotgun (WGS) entry which is preliminary data.</text>
</comment>
<keyword evidence="1 5" id="KW-0547">Nucleotide-binding</keyword>
<comment type="domain">
    <text evidence="5">The Q motif is unique to and characteristic of the DEAD box family of RNA helicases and controls ATP binding and hydrolysis.</text>
</comment>
<protein>
    <recommendedName>
        <fullName evidence="5">ATP-dependent RNA helicase</fullName>
        <ecNumber evidence="5">3.6.4.13</ecNumber>
    </recommendedName>
</protein>
<dbReference type="STRING" id="1109443.G4T5Y4"/>
<dbReference type="InterPro" id="IPR001650">
    <property type="entry name" value="Helicase_C-like"/>
</dbReference>
<feature type="domain" description="Helicase ATP-binding" evidence="7">
    <location>
        <begin position="83"/>
        <end position="289"/>
    </location>
</feature>
<dbReference type="EC" id="3.6.4.13" evidence="5"/>
<proteinExistence type="inferred from homology"/>
<reference evidence="9 10" key="1">
    <citation type="journal article" date="2011" name="PLoS Pathog.">
        <title>Endophytic Life Strategies Decoded by Genome and Transcriptome Analyses of the Mutualistic Root Symbiont Piriformospora indica.</title>
        <authorList>
            <person name="Zuccaro A."/>
            <person name="Lahrmann U."/>
            <person name="Guldener U."/>
            <person name="Langen G."/>
            <person name="Pfiffi S."/>
            <person name="Biedenkopf D."/>
            <person name="Wong P."/>
            <person name="Samans B."/>
            <person name="Grimm C."/>
            <person name="Basiewicz M."/>
            <person name="Murat C."/>
            <person name="Martin F."/>
            <person name="Kogel K.H."/>
        </authorList>
    </citation>
    <scope>NUCLEOTIDE SEQUENCE [LARGE SCALE GENOMIC DNA]</scope>
    <source>
        <strain evidence="9 10">DSM 11827</strain>
    </source>
</reference>
<dbReference type="Proteomes" id="UP000007148">
    <property type="component" value="Unassembled WGS sequence"/>
</dbReference>
<keyword evidence="2 5" id="KW-0378">Hydrolase</keyword>
<comment type="catalytic activity">
    <reaction evidence="5">
        <text>ATP + H2O = ADP + phosphate + H(+)</text>
        <dbReference type="Rhea" id="RHEA:13065"/>
        <dbReference type="ChEBI" id="CHEBI:15377"/>
        <dbReference type="ChEBI" id="CHEBI:15378"/>
        <dbReference type="ChEBI" id="CHEBI:30616"/>
        <dbReference type="ChEBI" id="CHEBI:43474"/>
        <dbReference type="ChEBI" id="CHEBI:456216"/>
        <dbReference type="EC" id="3.6.4.13"/>
    </reaction>
</comment>
<evidence type="ECO:0000256" key="3">
    <source>
        <dbReference type="ARBA" id="ARBA00022840"/>
    </source>
</evidence>
<evidence type="ECO:0000313" key="10">
    <source>
        <dbReference type="Proteomes" id="UP000007148"/>
    </source>
</evidence>
<evidence type="ECO:0000313" key="9">
    <source>
        <dbReference type="EMBL" id="CCA66760.1"/>
    </source>
</evidence>
<evidence type="ECO:0000256" key="2">
    <source>
        <dbReference type="ARBA" id="ARBA00022801"/>
    </source>
</evidence>
<evidence type="ECO:0000256" key="5">
    <source>
        <dbReference type="RuleBase" id="RU365068"/>
    </source>
</evidence>
<dbReference type="SMART" id="SM00487">
    <property type="entry name" value="DEXDc"/>
    <property type="match status" value="1"/>
</dbReference>
<evidence type="ECO:0000256" key="4">
    <source>
        <dbReference type="ARBA" id="ARBA00022884"/>
    </source>
</evidence>
<keyword evidence="10" id="KW-1185">Reference proteome</keyword>
<feature type="compositionally biased region" description="Basic and acidic residues" evidence="6">
    <location>
        <begin position="643"/>
        <end position="675"/>
    </location>
</feature>
<dbReference type="eggNOG" id="KOG0342">
    <property type="taxonomic scope" value="Eukaryota"/>
</dbReference>
<dbReference type="InterPro" id="IPR011545">
    <property type="entry name" value="DEAD/DEAH_box_helicase_dom"/>
</dbReference>
<dbReference type="InterPro" id="IPR014001">
    <property type="entry name" value="Helicase_ATP-bd"/>
</dbReference>
<keyword evidence="5 9" id="KW-0347">Helicase</keyword>
<dbReference type="Pfam" id="PF00271">
    <property type="entry name" value="Helicase_C"/>
    <property type="match status" value="1"/>
</dbReference>
<dbReference type="Pfam" id="PF00270">
    <property type="entry name" value="DEAD"/>
    <property type="match status" value="1"/>
</dbReference>
<comment type="function">
    <text evidence="5">RNA helicase.</text>
</comment>
<dbReference type="GO" id="GO:0003723">
    <property type="term" value="F:RNA binding"/>
    <property type="evidence" value="ECO:0007669"/>
    <property type="project" value="UniProtKB-UniRule"/>
</dbReference>
<feature type="compositionally biased region" description="Basic and acidic residues" evidence="6">
    <location>
        <begin position="605"/>
        <end position="621"/>
    </location>
</feature>
<organism evidence="9 10">
    <name type="scientific">Serendipita indica (strain DSM 11827)</name>
    <name type="common">Root endophyte fungus</name>
    <name type="synonym">Piriformospora indica</name>
    <dbReference type="NCBI Taxonomy" id="1109443"/>
    <lineage>
        <taxon>Eukaryota</taxon>
        <taxon>Fungi</taxon>
        <taxon>Dikarya</taxon>
        <taxon>Basidiomycota</taxon>
        <taxon>Agaricomycotina</taxon>
        <taxon>Agaricomycetes</taxon>
        <taxon>Sebacinales</taxon>
        <taxon>Serendipitaceae</taxon>
        <taxon>Serendipita</taxon>
    </lineage>
</organism>
<dbReference type="EMBL" id="CAFZ01000005">
    <property type="protein sequence ID" value="CCA66760.1"/>
    <property type="molecule type" value="Genomic_DNA"/>
</dbReference>
<dbReference type="SUPFAM" id="SSF52540">
    <property type="entry name" value="P-loop containing nucleoside triphosphate hydrolases"/>
    <property type="match status" value="2"/>
</dbReference>
<evidence type="ECO:0000256" key="1">
    <source>
        <dbReference type="ARBA" id="ARBA00022741"/>
    </source>
</evidence>
<dbReference type="InterPro" id="IPR027417">
    <property type="entry name" value="P-loop_NTPase"/>
</dbReference>
<dbReference type="OrthoDB" id="193716at2759"/>
<dbReference type="PANTHER" id="PTHR24031">
    <property type="entry name" value="RNA HELICASE"/>
    <property type="match status" value="1"/>
</dbReference>
<feature type="region of interest" description="Disordered" evidence="6">
    <location>
        <begin position="584"/>
        <end position="689"/>
    </location>
</feature>
<dbReference type="OMA" id="REAMTAC"/>
<dbReference type="GO" id="GO:0016787">
    <property type="term" value="F:hydrolase activity"/>
    <property type="evidence" value="ECO:0007669"/>
    <property type="project" value="UniProtKB-KW"/>
</dbReference>
<dbReference type="PROSITE" id="PS51192">
    <property type="entry name" value="HELICASE_ATP_BIND_1"/>
    <property type="match status" value="1"/>
</dbReference>
<evidence type="ECO:0000256" key="6">
    <source>
        <dbReference type="SAM" id="MobiDB-lite"/>
    </source>
</evidence>
<keyword evidence="3 5" id="KW-0067">ATP-binding</keyword>
<dbReference type="HOGENOM" id="CLU_003041_26_6_1"/>
<keyword evidence="4 5" id="KW-0694">RNA-binding</keyword>
<feature type="compositionally biased region" description="Basic and acidic residues" evidence="6">
    <location>
        <begin position="584"/>
        <end position="596"/>
    </location>
</feature>
<accession>G4T5Y4</accession>
<feature type="domain" description="Helicase C-terminal" evidence="8">
    <location>
        <begin position="316"/>
        <end position="515"/>
    </location>
</feature>
<evidence type="ECO:0000259" key="8">
    <source>
        <dbReference type="PROSITE" id="PS51194"/>
    </source>
</evidence>
<comment type="similarity">
    <text evidence="5">Belongs to the DEAD box helicase family.</text>
</comment>